<evidence type="ECO:0000256" key="6">
    <source>
        <dbReference type="RuleBase" id="RU000454"/>
    </source>
</evidence>
<dbReference type="Pfam" id="PF14543">
    <property type="entry name" value="TAXi_N"/>
    <property type="match status" value="1"/>
</dbReference>
<feature type="transmembrane region" description="Helical" evidence="7">
    <location>
        <begin position="29"/>
        <end position="50"/>
    </location>
</feature>
<dbReference type="Gene3D" id="2.40.70.10">
    <property type="entry name" value="Acid Proteases"/>
    <property type="match status" value="2"/>
</dbReference>
<evidence type="ECO:0000259" key="8">
    <source>
        <dbReference type="PROSITE" id="PS51767"/>
    </source>
</evidence>
<dbReference type="InterPro" id="IPR051708">
    <property type="entry name" value="Plant_Aspart_Prot_A1"/>
</dbReference>
<dbReference type="InterPro" id="IPR032861">
    <property type="entry name" value="TAXi_N"/>
</dbReference>
<dbReference type="PROSITE" id="PS00141">
    <property type="entry name" value="ASP_PROTEASE"/>
    <property type="match status" value="1"/>
</dbReference>
<dbReference type="SUPFAM" id="SSF50630">
    <property type="entry name" value="Acid proteases"/>
    <property type="match status" value="1"/>
</dbReference>
<name>A0ABP0VR68_9BRYO</name>
<dbReference type="InterPro" id="IPR001461">
    <property type="entry name" value="Aspartic_peptidase_A1"/>
</dbReference>
<keyword evidence="7" id="KW-0812">Transmembrane</keyword>
<keyword evidence="7" id="KW-1133">Transmembrane helix</keyword>
<dbReference type="InterPro" id="IPR021109">
    <property type="entry name" value="Peptidase_aspartic_dom_sf"/>
</dbReference>
<accession>A0ABP0VR68</accession>
<evidence type="ECO:0000256" key="3">
    <source>
        <dbReference type="ARBA" id="ARBA00022750"/>
    </source>
</evidence>
<evidence type="ECO:0000256" key="1">
    <source>
        <dbReference type="ARBA" id="ARBA00007447"/>
    </source>
</evidence>
<keyword evidence="5" id="KW-0325">Glycoprotein</keyword>
<dbReference type="Pfam" id="PF14541">
    <property type="entry name" value="TAXi_C"/>
    <property type="match status" value="1"/>
</dbReference>
<dbReference type="PROSITE" id="PS51767">
    <property type="entry name" value="PEPTIDASE_A1"/>
    <property type="match status" value="1"/>
</dbReference>
<dbReference type="InterPro" id="IPR034161">
    <property type="entry name" value="Pepsin-like_plant"/>
</dbReference>
<dbReference type="InterPro" id="IPR001969">
    <property type="entry name" value="Aspartic_peptidase_AS"/>
</dbReference>
<dbReference type="InterPro" id="IPR032799">
    <property type="entry name" value="TAXi_C"/>
</dbReference>
<keyword evidence="10" id="KW-1185">Reference proteome</keyword>
<feature type="domain" description="Peptidase A1" evidence="8">
    <location>
        <begin position="251"/>
        <end position="617"/>
    </location>
</feature>
<proteinExistence type="inferred from homology"/>
<evidence type="ECO:0000256" key="7">
    <source>
        <dbReference type="SAM" id="Phobius"/>
    </source>
</evidence>
<organism evidence="9 10">
    <name type="scientific">Sphagnum jensenii</name>
    <dbReference type="NCBI Taxonomy" id="128206"/>
    <lineage>
        <taxon>Eukaryota</taxon>
        <taxon>Viridiplantae</taxon>
        <taxon>Streptophyta</taxon>
        <taxon>Embryophyta</taxon>
        <taxon>Bryophyta</taxon>
        <taxon>Sphagnophytina</taxon>
        <taxon>Sphagnopsida</taxon>
        <taxon>Sphagnales</taxon>
        <taxon>Sphagnaceae</taxon>
        <taxon>Sphagnum</taxon>
    </lineage>
</organism>
<evidence type="ECO:0000313" key="9">
    <source>
        <dbReference type="EMBL" id="CAK9256441.1"/>
    </source>
</evidence>
<comment type="similarity">
    <text evidence="1 6">Belongs to the peptidase A1 family.</text>
</comment>
<dbReference type="PANTHER" id="PTHR47967">
    <property type="entry name" value="OS07G0603500 PROTEIN-RELATED"/>
    <property type="match status" value="1"/>
</dbReference>
<protein>
    <recommendedName>
        <fullName evidence="8">Peptidase A1 domain-containing protein</fullName>
    </recommendedName>
</protein>
<evidence type="ECO:0000256" key="2">
    <source>
        <dbReference type="ARBA" id="ARBA00022670"/>
    </source>
</evidence>
<evidence type="ECO:0000256" key="5">
    <source>
        <dbReference type="ARBA" id="ARBA00023180"/>
    </source>
</evidence>
<evidence type="ECO:0000313" key="10">
    <source>
        <dbReference type="Proteomes" id="UP001497444"/>
    </source>
</evidence>
<dbReference type="Proteomes" id="UP001497444">
    <property type="component" value="Chromosome 1"/>
</dbReference>
<gene>
    <name evidence="9" type="ORF">CSSPJE1EN1_LOCUS1919</name>
</gene>
<keyword evidence="4 6" id="KW-0378">Hydrolase</keyword>
<dbReference type="CDD" id="cd05476">
    <property type="entry name" value="pepsin_A_like_plant"/>
    <property type="match status" value="1"/>
</dbReference>
<reference evidence="9 10" key="1">
    <citation type="submission" date="2024-02" db="EMBL/GenBank/DDBJ databases">
        <authorList>
            <consortium name="ELIXIR-Norway"/>
            <consortium name="Elixir Norway"/>
        </authorList>
    </citation>
    <scope>NUCLEOTIDE SEQUENCE [LARGE SCALE GENOMIC DNA]</scope>
</reference>
<keyword evidence="7" id="KW-0472">Membrane</keyword>
<dbReference type="EMBL" id="OZ020096">
    <property type="protein sequence ID" value="CAK9256441.1"/>
    <property type="molecule type" value="Genomic_DNA"/>
</dbReference>
<dbReference type="PANTHER" id="PTHR47967:SF46">
    <property type="entry name" value="ASPARTIC PROTEINASE NEPENTHESIN-1"/>
    <property type="match status" value="1"/>
</dbReference>
<dbReference type="PRINTS" id="PR00792">
    <property type="entry name" value="PEPSIN"/>
</dbReference>
<keyword evidence="2 6" id="KW-0645">Protease</keyword>
<evidence type="ECO:0000256" key="4">
    <source>
        <dbReference type="ARBA" id="ARBA00022801"/>
    </source>
</evidence>
<dbReference type="InterPro" id="IPR033121">
    <property type="entry name" value="PEPTIDASE_A1"/>
</dbReference>
<keyword evidence="3 6" id="KW-0064">Aspartyl protease</keyword>
<sequence length="626" mass="67766">MMPFSSRSNCSNCRAAGGVWAMILSRRKWTIAGMTIGMCLFLYFVSVVLIPHEYHRDAALPESAAEKFDCWWRWWSTSRTTSAAWQVDRVEEVRRDHGSSSSAMYKSNVGNIKQQQRFFSGGGGRGNTSGPGAGAAIHMKLVHKNSPESPFRKVYTTPGKALEDAVEMDALRLAGFRKRMLAEAYDWNLLTAATDEQLEGPAAEPAAGPAAISTPATVASIENPNGKQIPPTELDFYTPVVSGSTLGSGQYFVSFSIGTPAQNFSLVADTGSDLVWVQCAPCEECYTQEGPLYSPSNSSSFVPVSCSSNECNLIPATLGFPCDTSYSPAACAYVYQYADSSSTKGVFAYETATMKKFSSSSSSSGSTVHIENLAFGCGTDNQGSFQGADGVMGLGQGPLSFTSQIGYAYDNKFSYCLVNFLDPVSVSSSLIFGDDSVLFAKHKLHYTPILSNPRSTTLYYVGIRELVVAGSSLQIPSSAWSFNVLGGGGTTLDSGTTLTYFVPAAYNVILQAFQQALQQFPKVTTAGKNATFDLCFNSSAAAADDHHRPHKYPGFRIRLENHAEFKPRYENYLVEVAPDVKCLAILQSNSGFNTIGNLLQQNFLVVYDRHNSRIGFARSKCGATEL</sequence>